<feature type="domain" description="Baseplate protein J-like barrel" evidence="1">
    <location>
        <begin position="105"/>
        <end position="183"/>
    </location>
</feature>
<dbReference type="AlphaFoldDB" id="A0A1J5RNB5"/>
<reference evidence="2" key="1">
    <citation type="submission" date="2016-10" db="EMBL/GenBank/DDBJ databases">
        <title>Sequence of Gallionella enrichment culture.</title>
        <authorList>
            <person name="Poehlein A."/>
            <person name="Muehling M."/>
            <person name="Daniel R."/>
        </authorList>
    </citation>
    <scope>NUCLEOTIDE SEQUENCE</scope>
</reference>
<protein>
    <recommendedName>
        <fullName evidence="1">Baseplate protein J-like barrel domain-containing protein</fullName>
    </recommendedName>
</protein>
<comment type="caution">
    <text evidence="2">The sequence shown here is derived from an EMBL/GenBank/DDBJ whole genome shotgun (WGS) entry which is preliminary data.</text>
</comment>
<sequence>MTSYTTNVPAPSFGDTGFIVPTEAAILAGVQADQLAAFGSDLNTGLTTPQGQLATSETAILADCYDQFVALVNGVDPAYASGRMQDAIGRLYGLTRIAATATTVTATCAGLPGTVIPVGAQAQDQAGNLYLATEAGTIPSGGGIDLTFQCAVTGPIACPAGYLSGIYQAIPGWDSVTNAAAGVAGSDVESRAAFEARRQQSVAGNAQGTPAAVLAAVLAVPGVLDAYAMDNPLAATSGAVITGSISGTTLTVTAADSRWIGGQVGAVTVGQMVTGGGVAQGTYITALGTGSGGAGTYTVNLAQAVAAESLTCAQGGVPLAANSLYVAAYGGAAAEIGAAIWAKKSPGCGYTGNTTVTVTDDGGGVYSPPYPSYPVSFQIPTPTPVLVAVSLRQNAAVPSNAVTLVQNAVLAAFSGEDGGERARIGAALYASRFFTGIAALGAWAQINAVLVGVGAATQPSVLLRIDQVPTLQAAGISVVFS</sequence>
<accession>A0A1J5RNB5</accession>
<dbReference type="Pfam" id="PF04865">
    <property type="entry name" value="Baseplate_J"/>
    <property type="match status" value="1"/>
</dbReference>
<proteinExistence type="predicted"/>
<evidence type="ECO:0000313" key="2">
    <source>
        <dbReference type="EMBL" id="OIQ97225.1"/>
    </source>
</evidence>
<name>A0A1J5RNB5_9ZZZZ</name>
<evidence type="ECO:0000259" key="1">
    <source>
        <dbReference type="Pfam" id="PF04865"/>
    </source>
</evidence>
<gene>
    <name evidence="2" type="ORF">GALL_207790</name>
</gene>
<organism evidence="2">
    <name type="scientific">mine drainage metagenome</name>
    <dbReference type="NCBI Taxonomy" id="410659"/>
    <lineage>
        <taxon>unclassified sequences</taxon>
        <taxon>metagenomes</taxon>
        <taxon>ecological metagenomes</taxon>
    </lineage>
</organism>
<dbReference type="EMBL" id="MLJW01000136">
    <property type="protein sequence ID" value="OIQ97225.1"/>
    <property type="molecule type" value="Genomic_DNA"/>
</dbReference>
<dbReference type="InterPro" id="IPR006949">
    <property type="entry name" value="Barrel_Baseplate_J-like"/>
</dbReference>